<comment type="similarity">
    <text evidence="2">Belongs to the MAD1 family.</text>
</comment>
<keyword evidence="5" id="KW-0539">Nucleus</keyword>
<keyword evidence="4" id="KW-0498">Mitosis</keyword>
<comment type="subcellular location">
    <subcellularLocation>
        <location evidence="1">Nucleus</location>
    </subcellularLocation>
</comment>
<evidence type="ECO:0000256" key="4">
    <source>
        <dbReference type="ARBA" id="ARBA00022776"/>
    </source>
</evidence>
<dbReference type="Proteomes" id="UP001605036">
    <property type="component" value="Unassembled WGS sequence"/>
</dbReference>
<keyword evidence="3" id="KW-0132">Cell division</keyword>
<gene>
    <name evidence="9" type="ORF">R1flu_001539</name>
</gene>
<proteinExistence type="inferred from homology"/>
<reference evidence="9 10" key="1">
    <citation type="submission" date="2024-09" db="EMBL/GenBank/DDBJ databases">
        <title>Chromosome-scale assembly of Riccia fluitans.</title>
        <authorList>
            <person name="Paukszto L."/>
            <person name="Sawicki J."/>
            <person name="Karawczyk K."/>
            <person name="Piernik-Szablinska J."/>
            <person name="Szczecinska M."/>
            <person name="Mazdziarz M."/>
        </authorList>
    </citation>
    <scope>NUCLEOTIDE SEQUENCE [LARGE SCALE GENOMIC DNA]</scope>
    <source>
        <strain evidence="9">Rf_01</strain>
        <tissue evidence="9">Aerial parts of the thallus</tissue>
    </source>
</reference>
<evidence type="ECO:0000313" key="9">
    <source>
        <dbReference type="EMBL" id="KAL2621334.1"/>
    </source>
</evidence>
<feature type="coiled-coil region" evidence="7">
    <location>
        <begin position="384"/>
        <end position="411"/>
    </location>
</feature>
<dbReference type="Pfam" id="PF05557">
    <property type="entry name" value="MAD"/>
    <property type="match status" value="1"/>
</dbReference>
<dbReference type="AlphaFoldDB" id="A0ABD1Y7J0"/>
<keyword evidence="6" id="KW-0131">Cell cycle</keyword>
<evidence type="ECO:0008006" key="11">
    <source>
        <dbReference type="Google" id="ProtNLM"/>
    </source>
</evidence>
<dbReference type="GO" id="GO:0005634">
    <property type="term" value="C:nucleus"/>
    <property type="evidence" value="ECO:0007669"/>
    <property type="project" value="UniProtKB-SubCell"/>
</dbReference>
<dbReference type="SUPFAM" id="SSF75704">
    <property type="entry name" value="Mitotic arrest deficient-like 1, Mad1"/>
    <property type="match status" value="1"/>
</dbReference>
<dbReference type="Gene3D" id="6.10.250.90">
    <property type="match status" value="1"/>
</dbReference>
<dbReference type="InterPro" id="IPR008672">
    <property type="entry name" value="Mad1"/>
</dbReference>
<evidence type="ECO:0000313" key="10">
    <source>
        <dbReference type="Proteomes" id="UP001605036"/>
    </source>
</evidence>
<protein>
    <recommendedName>
        <fullName evidence="11">Mitotic spindle assembly checkpoint protein MAD1</fullName>
    </recommendedName>
</protein>
<evidence type="ECO:0000256" key="2">
    <source>
        <dbReference type="ARBA" id="ARBA00008029"/>
    </source>
</evidence>
<feature type="region of interest" description="Disordered" evidence="8">
    <location>
        <begin position="654"/>
        <end position="673"/>
    </location>
</feature>
<keyword evidence="10" id="KW-1185">Reference proteome</keyword>
<sequence>MYEVSGGDYECSTISLTLEISTNIGASSQFVCGVFGVSGIGGVGVASDVNVIISDREIFSLQTGISKKQKVDCNHDAPHATGEAETSFPGYISGRKQDEVGAAFRHCCGNNTDVITFKKAPSAVKSDVLTSLDSREKDVEELQSMLHTLEEVYKASEEERKRLKKRIDVLEQNLSAANEREKTWHRQRLQESDKTQELIRTHIARCDHLEELLQEQMRKCAEAESKVQALEARALTAEEAAETESENALREIRRCQDELNKLQDDREYMVSKLDAEVEMEKKRVVGAKAEAERLQSELDKMKGSMDKNLDKLKQEHQLLDLEIRNNALQTTGLTEADLIIKHLREELSQSEQEIREARKLKRFHTNVEILKEQLASEKLRGDRAEAALTNLADMESKVKDQEIELSAWKELLVKIPGAETRDGVLLKIGELQREVVASVAKIGEAKAEVAKLQSALHLAKRAKDESEALANAAQEELVEAALNLKRAERKITLVTKERDGLKEILASYDEEEVVIASHQKKNQTSGLADLSTPTRSKDLRIKQLEAALADVQQHAKLLGEEVERGNSALSEQRQRSENLALELAKEQERIKLVEREADQLRAEVSMLESKIGRGESNPAATKVLHMLINPEAMARGDNEVQALRAKLELHERQSDGCREEYSNADSRSDSNSVEMLKQRVSALEKREVRYRQVFGNKIAVFREACGLIFGYKVQMNEEQDSSTGSTVTLFTLRSIYSGSEDEQIQFQFKAGNLEMIANEYTSSPEIQRQVITFLRNFKSIPAFIANLTMELFNKTTLG</sequence>
<evidence type="ECO:0000256" key="5">
    <source>
        <dbReference type="ARBA" id="ARBA00023242"/>
    </source>
</evidence>
<dbReference type="FunFam" id="3.30.457.60:FF:000004">
    <property type="entry name" value="Mitotic spindle checkpoint protein MAD1"/>
    <property type="match status" value="1"/>
</dbReference>
<dbReference type="GO" id="GO:0051301">
    <property type="term" value="P:cell division"/>
    <property type="evidence" value="ECO:0007669"/>
    <property type="project" value="UniProtKB-KW"/>
</dbReference>
<evidence type="ECO:0000256" key="6">
    <source>
        <dbReference type="ARBA" id="ARBA00023306"/>
    </source>
</evidence>
<accession>A0ABD1Y7J0</accession>
<evidence type="ECO:0000256" key="1">
    <source>
        <dbReference type="ARBA" id="ARBA00004123"/>
    </source>
</evidence>
<feature type="coiled-coil region" evidence="7">
    <location>
        <begin position="132"/>
        <end position="360"/>
    </location>
</feature>
<name>A0ABD1Y7J0_9MARC</name>
<dbReference type="EMBL" id="JBHFFA010000006">
    <property type="protein sequence ID" value="KAL2621334.1"/>
    <property type="molecule type" value="Genomic_DNA"/>
</dbReference>
<feature type="compositionally biased region" description="Polar residues" evidence="8">
    <location>
        <begin position="663"/>
        <end position="673"/>
    </location>
</feature>
<feature type="coiled-coil region" evidence="7">
    <location>
        <begin position="442"/>
        <end position="504"/>
    </location>
</feature>
<keyword evidence="7" id="KW-0175">Coiled coil</keyword>
<evidence type="ECO:0000256" key="8">
    <source>
        <dbReference type="SAM" id="MobiDB-lite"/>
    </source>
</evidence>
<dbReference type="PANTHER" id="PTHR23168:SF0">
    <property type="entry name" value="MITOTIC SPINDLE ASSEMBLY CHECKPOINT PROTEIN MAD1"/>
    <property type="match status" value="1"/>
</dbReference>
<dbReference type="Gene3D" id="3.30.457.60">
    <property type="match status" value="1"/>
</dbReference>
<evidence type="ECO:0000256" key="3">
    <source>
        <dbReference type="ARBA" id="ARBA00022618"/>
    </source>
</evidence>
<comment type="caution">
    <text evidence="9">The sequence shown here is derived from an EMBL/GenBank/DDBJ whole genome shotgun (WGS) entry which is preliminary data.</text>
</comment>
<organism evidence="9 10">
    <name type="scientific">Riccia fluitans</name>
    <dbReference type="NCBI Taxonomy" id="41844"/>
    <lineage>
        <taxon>Eukaryota</taxon>
        <taxon>Viridiplantae</taxon>
        <taxon>Streptophyta</taxon>
        <taxon>Embryophyta</taxon>
        <taxon>Marchantiophyta</taxon>
        <taxon>Marchantiopsida</taxon>
        <taxon>Marchantiidae</taxon>
        <taxon>Marchantiales</taxon>
        <taxon>Ricciaceae</taxon>
        <taxon>Riccia</taxon>
    </lineage>
</organism>
<evidence type="ECO:0000256" key="7">
    <source>
        <dbReference type="SAM" id="Coils"/>
    </source>
</evidence>
<dbReference type="PANTHER" id="PTHR23168">
    <property type="entry name" value="MITOTIC SPINDLE ASSEMBLY CHECKPOINT PROTEIN MAD1 MITOTIC ARREST DEFICIENT-LIKE PROTEIN 1"/>
    <property type="match status" value="1"/>
</dbReference>